<gene>
    <name evidence="13" type="ORF">NCI00_17235</name>
</gene>
<dbReference type="GO" id="GO:0016740">
    <property type="term" value="F:transferase activity"/>
    <property type="evidence" value="ECO:0007669"/>
    <property type="project" value="UniProtKB-KW"/>
</dbReference>
<keyword evidence="12" id="KW-0472">Membrane</keyword>
<comment type="catalytic activity">
    <reaction evidence="10 11 12">
        <text>L-threonyl-[protein] + FAD = FMN-L-threonyl-[protein] + AMP + H(+)</text>
        <dbReference type="Rhea" id="RHEA:36847"/>
        <dbReference type="Rhea" id="RHEA-COMP:11060"/>
        <dbReference type="Rhea" id="RHEA-COMP:11061"/>
        <dbReference type="ChEBI" id="CHEBI:15378"/>
        <dbReference type="ChEBI" id="CHEBI:30013"/>
        <dbReference type="ChEBI" id="CHEBI:57692"/>
        <dbReference type="ChEBI" id="CHEBI:74257"/>
        <dbReference type="ChEBI" id="CHEBI:456215"/>
        <dbReference type="EC" id="2.7.1.180"/>
    </reaction>
</comment>
<keyword evidence="5 11" id="KW-0808">Transferase</keyword>
<protein>
    <recommendedName>
        <fullName evidence="3 11">FAD:protein FMN transferase</fullName>
        <ecNumber evidence="2 11">2.7.1.180</ecNumber>
    </recommendedName>
    <alternativeName>
        <fullName evidence="9 11">Flavin transferase</fullName>
    </alternativeName>
</protein>
<keyword evidence="8 11" id="KW-0460">Magnesium</keyword>
<dbReference type="Gene3D" id="3.10.520.10">
    <property type="entry name" value="ApbE-like domains"/>
    <property type="match status" value="1"/>
</dbReference>
<keyword evidence="4 11" id="KW-0285">Flavoprotein</keyword>
<accession>A0ABT1FTV9</accession>
<comment type="caution">
    <text evidence="13">The sequence shown here is derived from an EMBL/GenBank/DDBJ whole genome shotgun (WGS) entry which is preliminary data.</text>
</comment>
<keyword evidence="6 11" id="KW-0479">Metal-binding</keyword>
<name>A0ABT1FTV9_9BACT</name>
<evidence type="ECO:0000256" key="6">
    <source>
        <dbReference type="ARBA" id="ARBA00022723"/>
    </source>
</evidence>
<keyword evidence="12" id="KW-0449">Lipoprotein</keyword>
<dbReference type="InterPro" id="IPR024932">
    <property type="entry name" value="ApbE"/>
</dbReference>
<evidence type="ECO:0000256" key="8">
    <source>
        <dbReference type="ARBA" id="ARBA00022842"/>
    </source>
</evidence>
<keyword evidence="12" id="KW-1003">Cell membrane</keyword>
<keyword evidence="14" id="KW-1185">Reference proteome</keyword>
<dbReference type="Proteomes" id="UP001204772">
    <property type="component" value="Unassembled WGS sequence"/>
</dbReference>
<dbReference type="SUPFAM" id="SSF143631">
    <property type="entry name" value="ApbE-like"/>
    <property type="match status" value="1"/>
</dbReference>
<sequence length="331" mass="36473">MKKLFWGLLGLAYALVGCKSKPAFTYLEGQAQGTTFRIVYADSRDFSKAIDSLFRAIDHSMSLWDSTSIISRFNRNSSGTIADAHFEKVFNKSQEVAKLTEGAFDITVGPLVKAWGFSYKKGLPLPTPSQVDSLLQWVGYQNVSIENSVLVKKNPAIEIDFNAIAQGYTVDVMAEFLKAHGINDYLVEIGGEVRAEGYNEKGQIWQIGIDKPTEKEEAERPLQTIVSLNGKSLATSGSYRKFVVREGKKYSHAIDPKTGSPITHNLLSISVIADDCMTADAFATAFLVMGLEKAKTIAKQQRLELYGIYATPEGKLQTFATAHFFSTSPPN</sequence>
<dbReference type="PANTHER" id="PTHR30040:SF2">
    <property type="entry name" value="FAD:PROTEIN FMN TRANSFERASE"/>
    <property type="match status" value="1"/>
</dbReference>
<dbReference type="EC" id="2.7.1.180" evidence="2 11"/>
<dbReference type="PIRSF" id="PIRSF006268">
    <property type="entry name" value="ApbE"/>
    <property type="match status" value="1"/>
</dbReference>
<evidence type="ECO:0000256" key="10">
    <source>
        <dbReference type="ARBA" id="ARBA00048540"/>
    </source>
</evidence>
<reference evidence="13 14" key="1">
    <citation type="submission" date="2022-06" db="EMBL/GenBank/DDBJ databases">
        <title>Runella sp. S5 genome sequencing.</title>
        <authorList>
            <person name="Park S."/>
        </authorList>
    </citation>
    <scope>NUCLEOTIDE SEQUENCE [LARGE SCALE GENOMIC DNA]</scope>
    <source>
        <strain evidence="13 14">S5</strain>
    </source>
</reference>
<dbReference type="Pfam" id="PF02424">
    <property type="entry name" value="ApbE"/>
    <property type="match status" value="1"/>
</dbReference>
<evidence type="ECO:0000256" key="3">
    <source>
        <dbReference type="ARBA" id="ARBA00016337"/>
    </source>
</evidence>
<comment type="subcellular location">
    <subcellularLocation>
        <location evidence="12">Cell inner membrane</location>
        <topology evidence="12">Lipid-anchor</topology>
        <orientation evidence="12">Periplasmic side</orientation>
    </subcellularLocation>
</comment>
<organism evidence="13 14">
    <name type="scientific">Runella salmonicolor</name>
    <dbReference type="NCBI Taxonomy" id="2950278"/>
    <lineage>
        <taxon>Bacteria</taxon>
        <taxon>Pseudomonadati</taxon>
        <taxon>Bacteroidota</taxon>
        <taxon>Cytophagia</taxon>
        <taxon>Cytophagales</taxon>
        <taxon>Spirosomataceae</taxon>
        <taxon>Runella</taxon>
    </lineage>
</organism>
<proteinExistence type="inferred from homology"/>
<evidence type="ECO:0000256" key="1">
    <source>
        <dbReference type="ARBA" id="ARBA00001946"/>
    </source>
</evidence>
<comment type="similarity">
    <text evidence="11 12">Belongs to the ApbE family.</text>
</comment>
<keyword evidence="12" id="KW-0997">Cell inner membrane</keyword>
<evidence type="ECO:0000256" key="12">
    <source>
        <dbReference type="RuleBase" id="RU363002"/>
    </source>
</evidence>
<evidence type="ECO:0000256" key="5">
    <source>
        <dbReference type="ARBA" id="ARBA00022679"/>
    </source>
</evidence>
<dbReference type="PANTHER" id="PTHR30040">
    <property type="entry name" value="THIAMINE BIOSYNTHESIS LIPOPROTEIN APBE"/>
    <property type="match status" value="1"/>
</dbReference>
<evidence type="ECO:0000256" key="7">
    <source>
        <dbReference type="ARBA" id="ARBA00022827"/>
    </source>
</evidence>
<evidence type="ECO:0000256" key="11">
    <source>
        <dbReference type="PIRNR" id="PIRNR006268"/>
    </source>
</evidence>
<dbReference type="EMBL" id="JAMZEL010000007">
    <property type="protein sequence ID" value="MCP1384193.1"/>
    <property type="molecule type" value="Genomic_DNA"/>
</dbReference>
<comment type="cofactor">
    <cofactor evidence="1 12">
        <name>Mg(2+)</name>
        <dbReference type="ChEBI" id="CHEBI:18420"/>
    </cofactor>
</comment>
<dbReference type="InterPro" id="IPR003374">
    <property type="entry name" value="ApbE-like_sf"/>
</dbReference>
<evidence type="ECO:0000256" key="9">
    <source>
        <dbReference type="ARBA" id="ARBA00031306"/>
    </source>
</evidence>
<keyword evidence="7 11" id="KW-0274">FAD</keyword>
<evidence type="ECO:0000313" key="13">
    <source>
        <dbReference type="EMBL" id="MCP1384193.1"/>
    </source>
</evidence>
<comment type="function">
    <text evidence="12">Flavin transferase that catalyzes the transfer of the FMN moiety of FAD and its covalent binding to the hydroxyl group of a threonine residue in a target flavoprotein.</text>
</comment>
<dbReference type="PROSITE" id="PS51257">
    <property type="entry name" value="PROKAR_LIPOPROTEIN"/>
    <property type="match status" value="1"/>
</dbReference>
<evidence type="ECO:0000256" key="2">
    <source>
        <dbReference type="ARBA" id="ARBA00011955"/>
    </source>
</evidence>
<evidence type="ECO:0000256" key="4">
    <source>
        <dbReference type="ARBA" id="ARBA00022630"/>
    </source>
</evidence>
<dbReference type="RefSeq" id="WP_253529555.1">
    <property type="nucleotide sequence ID" value="NZ_JAMZEL010000007.1"/>
</dbReference>
<evidence type="ECO:0000313" key="14">
    <source>
        <dbReference type="Proteomes" id="UP001204772"/>
    </source>
</evidence>